<accession>A0A3B1AZM4</accession>
<sequence length="88" mass="9563">MLRYCKALLLVAVPLTSFGTGIVAISAHAGGVFFWVGFSLVPGLWLASFADPNAGNLFWVVVVVVQLIYWVGLIAGFFKWQSWRATGS</sequence>
<protein>
    <submittedName>
        <fullName evidence="1">Uncharacterized protein</fullName>
    </submittedName>
</protein>
<organism evidence="1">
    <name type="scientific">hydrothermal vent metagenome</name>
    <dbReference type="NCBI Taxonomy" id="652676"/>
    <lineage>
        <taxon>unclassified sequences</taxon>
        <taxon>metagenomes</taxon>
        <taxon>ecological metagenomes</taxon>
    </lineage>
</organism>
<dbReference type="EMBL" id="UOFX01000002">
    <property type="protein sequence ID" value="VAX05194.1"/>
    <property type="molecule type" value="Genomic_DNA"/>
</dbReference>
<evidence type="ECO:0000313" key="1">
    <source>
        <dbReference type="EMBL" id="VAX05194.1"/>
    </source>
</evidence>
<gene>
    <name evidence="1" type="ORF">MNBD_GAMMA26-2100</name>
</gene>
<name>A0A3B1AZM4_9ZZZZ</name>
<reference evidence="1" key="1">
    <citation type="submission" date="2018-06" db="EMBL/GenBank/DDBJ databases">
        <authorList>
            <person name="Zhirakovskaya E."/>
        </authorList>
    </citation>
    <scope>NUCLEOTIDE SEQUENCE</scope>
</reference>
<proteinExistence type="predicted"/>
<dbReference type="AlphaFoldDB" id="A0A3B1AZM4"/>